<sequence length="435" mass="44664">MGGDVIGTGVRAYLRLLRYGPAARPFIAATIARLPIAMAPIGILLLVQQERGAYSIAGLVTGAFAVGSAAGTPVWGRLMDRFGQTRVLLPTSTASATLLVSLALATVLGGPIALLVVLAALAGLSFPPMSPAMRAAWRVVFPDPASRRVAFALDATSVELIFVGGPLLLSALLAFSVPVIPLLVTAGLMAGGGIAYCRTDAARQCRPVHPGQGDPETATFPPHRGERSALAATGVAAVLFVMIALSVGFGQLDTSMAATAGELLGGTQRVGLLFAAIAGGSAIGGLAFGARAWRFEERRAVPVLLGLFAVLLGVMALLIGIPHLSLWVLMPLLFVTGVTIAPTLIMQQNLLDHLAPQHRLNEAQALLSASNTTGAAAGTALAGVLIDFHGLNWSFGGAAIGVASAALIATISQRHWRAASVAVQERTASHAATRR</sequence>
<evidence type="ECO:0000313" key="8">
    <source>
        <dbReference type="Proteomes" id="UP000704762"/>
    </source>
</evidence>
<dbReference type="Pfam" id="PF07690">
    <property type="entry name" value="MFS_1"/>
    <property type="match status" value="1"/>
</dbReference>
<feature type="transmembrane region" description="Helical" evidence="5">
    <location>
        <begin position="392"/>
        <end position="411"/>
    </location>
</feature>
<feature type="transmembrane region" description="Helical" evidence="5">
    <location>
        <begin position="300"/>
        <end position="321"/>
    </location>
</feature>
<feature type="domain" description="Major facilitator superfamily (MFS) profile" evidence="6">
    <location>
        <begin position="232"/>
        <end position="435"/>
    </location>
</feature>
<keyword evidence="3 5" id="KW-1133">Transmembrane helix</keyword>
<feature type="transmembrane region" description="Helical" evidence="5">
    <location>
        <begin position="365"/>
        <end position="386"/>
    </location>
</feature>
<comment type="subcellular location">
    <subcellularLocation>
        <location evidence="1">Cell membrane</location>
        <topology evidence="1">Multi-pass membrane protein</topology>
    </subcellularLocation>
</comment>
<keyword evidence="4 5" id="KW-0472">Membrane</keyword>
<proteinExistence type="predicted"/>
<evidence type="ECO:0000256" key="4">
    <source>
        <dbReference type="ARBA" id="ARBA00023136"/>
    </source>
</evidence>
<dbReference type="PANTHER" id="PTHR23542:SF1">
    <property type="entry name" value="MAJOR FACILITATOR SUPERFAMILY (MFS) PROFILE DOMAIN-CONTAINING PROTEIN"/>
    <property type="match status" value="1"/>
</dbReference>
<feature type="transmembrane region" description="Helical" evidence="5">
    <location>
        <begin position="179"/>
        <end position="197"/>
    </location>
</feature>
<keyword evidence="8" id="KW-1185">Reference proteome</keyword>
<dbReference type="InterPro" id="IPR020846">
    <property type="entry name" value="MFS_dom"/>
</dbReference>
<name>A0ABS2RFQ9_9ACTN</name>
<evidence type="ECO:0000256" key="3">
    <source>
        <dbReference type="ARBA" id="ARBA00022989"/>
    </source>
</evidence>
<accession>A0ABS2RFQ9</accession>
<feature type="transmembrane region" description="Helical" evidence="5">
    <location>
        <begin position="112"/>
        <end position="130"/>
    </location>
</feature>
<dbReference type="PANTHER" id="PTHR23542">
    <property type="match status" value="1"/>
</dbReference>
<gene>
    <name evidence="7" type="ORF">JOE57_000756</name>
</gene>
<dbReference type="SUPFAM" id="SSF103473">
    <property type="entry name" value="MFS general substrate transporter"/>
    <property type="match status" value="1"/>
</dbReference>
<feature type="transmembrane region" description="Helical" evidence="5">
    <location>
        <begin position="229"/>
        <end position="250"/>
    </location>
</feature>
<reference evidence="7 8" key="1">
    <citation type="submission" date="2021-01" db="EMBL/GenBank/DDBJ databases">
        <title>Sequencing the genomes of 1000 actinobacteria strains.</title>
        <authorList>
            <person name="Klenk H.-P."/>
        </authorList>
    </citation>
    <scope>NUCLEOTIDE SEQUENCE [LARGE SCALE GENOMIC DNA]</scope>
    <source>
        <strain evidence="7 8">DSM 18662</strain>
    </source>
</reference>
<protein>
    <submittedName>
        <fullName evidence="7">MFS family permease</fullName>
    </submittedName>
</protein>
<evidence type="ECO:0000256" key="5">
    <source>
        <dbReference type="SAM" id="Phobius"/>
    </source>
</evidence>
<feature type="transmembrane region" description="Helical" evidence="5">
    <location>
        <begin position="53"/>
        <end position="75"/>
    </location>
</feature>
<dbReference type="Gene3D" id="1.20.1250.20">
    <property type="entry name" value="MFS general substrate transporter like domains"/>
    <property type="match status" value="2"/>
</dbReference>
<feature type="transmembrane region" description="Helical" evidence="5">
    <location>
        <begin position="270"/>
        <end position="288"/>
    </location>
</feature>
<comment type="caution">
    <text evidence="7">The sequence shown here is derived from an EMBL/GenBank/DDBJ whole genome shotgun (WGS) entry which is preliminary data.</text>
</comment>
<dbReference type="InterPro" id="IPR036259">
    <property type="entry name" value="MFS_trans_sf"/>
</dbReference>
<dbReference type="InterPro" id="IPR011701">
    <property type="entry name" value="MFS"/>
</dbReference>
<dbReference type="RefSeq" id="WP_204916466.1">
    <property type="nucleotide sequence ID" value="NZ_BAAAQP010000011.1"/>
</dbReference>
<evidence type="ECO:0000256" key="2">
    <source>
        <dbReference type="ARBA" id="ARBA00022692"/>
    </source>
</evidence>
<evidence type="ECO:0000313" key="7">
    <source>
        <dbReference type="EMBL" id="MBM7797835.1"/>
    </source>
</evidence>
<keyword evidence="2 5" id="KW-0812">Transmembrane</keyword>
<dbReference type="Proteomes" id="UP000704762">
    <property type="component" value="Unassembled WGS sequence"/>
</dbReference>
<feature type="transmembrane region" description="Helical" evidence="5">
    <location>
        <begin position="151"/>
        <end position="173"/>
    </location>
</feature>
<feature type="transmembrane region" description="Helical" evidence="5">
    <location>
        <begin position="327"/>
        <end position="345"/>
    </location>
</feature>
<evidence type="ECO:0000259" key="6">
    <source>
        <dbReference type="PROSITE" id="PS50850"/>
    </source>
</evidence>
<feature type="transmembrane region" description="Helical" evidence="5">
    <location>
        <begin position="26"/>
        <end position="47"/>
    </location>
</feature>
<organism evidence="7 8">
    <name type="scientific">Microlunatus panaciterrae</name>
    <dbReference type="NCBI Taxonomy" id="400768"/>
    <lineage>
        <taxon>Bacteria</taxon>
        <taxon>Bacillati</taxon>
        <taxon>Actinomycetota</taxon>
        <taxon>Actinomycetes</taxon>
        <taxon>Propionibacteriales</taxon>
        <taxon>Propionibacteriaceae</taxon>
        <taxon>Microlunatus</taxon>
    </lineage>
</organism>
<dbReference type="EMBL" id="JAFBCF010000001">
    <property type="protein sequence ID" value="MBM7797835.1"/>
    <property type="molecule type" value="Genomic_DNA"/>
</dbReference>
<evidence type="ECO:0000256" key="1">
    <source>
        <dbReference type="ARBA" id="ARBA00004651"/>
    </source>
</evidence>
<dbReference type="PROSITE" id="PS50850">
    <property type="entry name" value="MFS"/>
    <property type="match status" value="1"/>
</dbReference>